<dbReference type="InterPro" id="IPR051642">
    <property type="entry name" value="SWI6-like"/>
</dbReference>
<dbReference type="PROSITE" id="PS51299">
    <property type="entry name" value="HTH_APSES"/>
    <property type="match status" value="1"/>
</dbReference>
<dbReference type="PANTHER" id="PTHR43828:SF10">
    <property type="entry name" value="ANKYRIN REPEAT-CONTAINING PROTEIN YAR1"/>
    <property type="match status" value="1"/>
</dbReference>
<feature type="domain" description="HTH APSES-type" evidence="2">
    <location>
        <begin position="537"/>
        <end position="648"/>
    </location>
</feature>
<dbReference type="SUPFAM" id="SSF54616">
    <property type="entry name" value="DNA-binding domain of Mlu1-box binding protein MBP1"/>
    <property type="match status" value="2"/>
</dbReference>
<evidence type="ECO:0000256" key="1">
    <source>
        <dbReference type="SAM" id="MobiDB-lite"/>
    </source>
</evidence>
<dbReference type="InterPro" id="IPR036887">
    <property type="entry name" value="HTH_APSES_sf"/>
</dbReference>
<evidence type="ECO:0000313" key="3">
    <source>
        <dbReference type="EMBL" id="KAK9759885.1"/>
    </source>
</evidence>
<name>A0ABR2WEF4_9FUNG</name>
<dbReference type="Proteomes" id="UP001479436">
    <property type="component" value="Unassembled WGS sequence"/>
</dbReference>
<gene>
    <name evidence="3" type="ORF">K7432_016630</name>
</gene>
<reference evidence="3 4" key="1">
    <citation type="submission" date="2023-04" db="EMBL/GenBank/DDBJ databases">
        <title>Genome of Basidiobolus ranarum AG-B5.</title>
        <authorList>
            <person name="Stajich J.E."/>
            <person name="Carter-House D."/>
            <person name="Gryganskyi A."/>
        </authorList>
    </citation>
    <scope>NUCLEOTIDE SEQUENCE [LARGE SCALE GENOMIC DNA]</scope>
    <source>
        <strain evidence="3 4">AG-B5</strain>
    </source>
</reference>
<evidence type="ECO:0000259" key="2">
    <source>
        <dbReference type="PROSITE" id="PS51299"/>
    </source>
</evidence>
<feature type="compositionally biased region" description="Polar residues" evidence="1">
    <location>
        <begin position="502"/>
        <end position="518"/>
    </location>
</feature>
<feature type="region of interest" description="Disordered" evidence="1">
    <location>
        <begin position="194"/>
        <end position="214"/>
    </location>
</feature>
<proteinExistence type="predicted"/>
<dbReference type="Gene3D" id="3.10.260.10">
    <property type="entry name" value="Transcription regulator HTH, APSES-type DNA-binding domain"/>
    <property type="match status" value="2"/>
</dbReference>
<evidence type="ECO:0000313" key="4">
    <source>
        <dbReference type="Proteomes" id="UP001479436"/>
    </source>
</evidence>
<dbReference type="InterPro" id="IPR003163">
    <property type="entry name" value="Tscrpt_reg_HTH_APSES-type"/>
</dbReference>
<dbReference type="PANTHER" id="PTHR43828">
    <property type="entry name" value="ASPARAGINASE"/>
    <property type="match status" value="1"/>
</dbReference>
<feature type="region of interest" description="Disordered" evidence="1">
    <location>
        <begin position="487"/>
        <end position="526"/>
    </location>
</feature>
<comment type="caution">
    <text evidence="3">The sequence shown here is derived from an EMBL/GenBank/DDBJ whole genome shotgun (WGS) entry which is preliminary data.</text>
</comment>
<feature type="compositionally biased region" description="Polar residues" evidence="1">
    <location>
        <begin position="17"/>
        <end position="37"/>
    </location>
</feature>
<sequence length="808" mass="89704">MMNGDLCIDDDVISTLIQDPDTSSSPPFQRSQSNPVNSPMYDVPTAASLTVTPDPPIHKENGSDLAPEASLLTPDTTSLFERELDTHLIPNFGDEFGEDSSLITKNSSYVPLMELNNPETMPVSELDELLNGSPRIHDSSPKRLFGTRKKGTIKRTPFREFARYEENHDHKVPSREDEITENDISSFNTKADVTQMEIDSRSSDDSSILSQEGVFGTNPVDQTCLGDTMYVPKDTAIKNTSMKGIELFNESYPMLIDTEDKAPMVVAKVYSNVRVYETILPDTQLRLLRFHSNVPFDSASSQNKGDKGQKRSQVMLEESRHKDFCNASLLRKAAQPYVGDGKFESDDGNTRFVVIRNGPVECRGVWISLDRARHLVEEYGMQNVPHIQKLLSTDPLGERHDLESSFDPSEMDKHLMELSGVLQNAVAEYSLSQENHQNSKTPCQPDPCNVTMISEVQTADTNSVDSSIASHVNDIDPHTYISLDEDDEEQNVVDKQHELDGSGSSHSVTLSPSESDNPTIGERKSFIPTQTLTTPSIYMTVIESVPVYVTYISKGYGNNEMIQLMRRFDSGYINGTKLLMAGGMETESERTIVLSLEVGRVRVRKADSKLFGTWIPLPRARALASTCSLQHKLGPFLDDNLPTYFPNPLPSSITTARSMRLTSRLHQVLKAKASTFSTRNAIGSSIGIAPQSLHPSKSCFSGPNYHIYQILGLQGSKQSKSAALSGIFGGPSVVGSHDDKSGKRWSKKVKSRFTYGKRAHKGLHDEIVDKPKNSKVNSLLFANTTVAKKETESDNEIEQVRKIIQIQR</sequence>
<organism evidence="3 4">
    <name type="scientific">Basidiobolus ranarum</name>
    <dbReference type="NCBI Taxonomy" id="34480"/>
    <lineage>
        <taxon>Eukaryota</taxon>
        <taxon>Fungi</taxon>
        <taxon>Fungi incertae sedis</taxon>
        <taxon>Zoopagomycota</taxon>
        <taxon>Entomophthoromycotina</taxon>
        <taxon>Basidiobolomycetes</taxon>
        <taxon>Basidiobolales</taxon>
        <taxon>Basidiobolaceae</taxon>
        <taxon>Basidiobolus</taxon>
    </lineage>
</organism>
<keyword evidence="4" id="KW-1185">Reference proteome</keyword>
<feature type="region of interest" description="Disordered" evidence="1">
    <location>
        <begin position="17"/>
        <end position="70"/>
    </location>
</feature>
<dbReference type="EMBL" id="JASJQH010002871">
    <property type="protein sequence ID" value="KAK9759885.1"/>
    <property type="molecule type" value="Genomic_DNA"/>
</dbReference>
<accession>A0ABR2WEF4</accession>
<protein>
    <recommendedName>
        <fullName evidence="2">HTH APSES-type domain-containing protein</fullName>
    </recommendedName>
</protein>